<accession>A0A257LU44</accession>
<sequence>MPGAGDPDNRRVMRFGDELMEYERQTLQYIRNVVQLRRRHPSLRKGVLKTLVIEPDVWVYLKQYFNDKVIVGLNRGGTPKTVQLKLTGRWVDYFTGDTLSGNVETTIPALGTLILEEVK</sequence>
<name>A0A257LU44_UNCW3</name>
<dbReference type="SUPFAM" id="SSF51445">
    <property type="entry name" value="(Trans)glycosidases"/>
    <property type="match status" value="1"/>
</dbReference>
<evidence type="ECO:0000313" key="1">
    <source>
        <dbReference type="EMBL" id="OYV03198.1"/>
    </source>
</evidence>
<reference evidence="2" key="1">
    <citation type="submission" date="2017-07" db="EMBL/GenBank/DDBJ databases">
        <title>Novel pathways for hydrocarbon cycling and metabolic interdependencies in hydrothermal sediment communities.</title>
        <authorList>
            <person name="Dombrowski N."/>
            <person name="Seitz K."/>
            <person name="Teske A."/>
            <person name="Baker B."/>
        </authorList>
    </citation>
    <scope>NUCLEOTIDE SEQUENCE [LARGE SCALE GENOMIC DNA]</scope>
</reference>
<protein>
    <recommendedName>
        <fullName evidence="3">Maltogenic Amylase C-terminal domain-containing protein</fullName>
    </recommendedName>
</protein>
<dbReference type="InterPro" id="IPR013780">
    <property type="entry name" value="Glyco_hydro_b"/>
</dbReference>
<evidence type="ECO:0008006" key="3">
    <source>
        <dbReference type="Google" id="ProtNLM"/>
    </source>
</evidence>
<dbReference type="AlphaFoldDB" id="A0A257LU44"/>
<dbReference type="Gene3D" id="2.60.40.1180">
    <property type="entry name" value="Golgi alpha-mannosidase II"/>
    <property type="match status" value="1"/>
</dbReference>
<dbReference type="Proteomes" id="UP000216312">
    <property type="component" value="Unassembled WGS sequence"/>
</dbReference>
<comment type="caution">
    <text evidence="1">The sequence shown here is derived from an EMBL/GenBank/DDBJ whole genome shotgun (WGS) entry which is preliminary data.</text>
</comment>
<proteinExistence type="predicted"/>
<organism evidence="1 2">
    <name type="scientific">candidate division WOR-3 bacterium 4484_18</name>
    <dbReference type="NCBI Taxonomy" id="2020626"/>
    <lineage>
        <taxon>Bacteria</taxon>
        <taxon>Bacteria division WOR-3</taxon>
    </lineage>
</organism>
<dbReference type="EMBL" id="NMUJ01000017">
    <property type="protein sequence ID" value="OYV03198.1"/>
    <property type="molecule type" value="Genomic_DNA"/>
</dbReference>
<evidence type="ECO:0000313" key="2">
    <source>
        <dbReference type="Proteomes" id="UP000216312"/>
    </source>
</evidence>
<gene>
    <name evidence="1" type="ORF">CGW93_02055</name>
</gene>
<dbReference type="SUPFAM" id="SSF51011">
    <property type="entry name" value="Glycosyl hydrolase domain"/>
    <property type="match status" value="1"/>
</dbReference>
<dbReference type="InterPro" id="IPR017853">
    <property type="entry name" value="GH"/>
</dbReference>